<comment type="caution">
    <text evidence="2">The sequence shown here is derived from an EMBL/GenBank/DDBJ whole genome shotgun (WGS) entry which is preliminary data.</text>
</comment>
<organism evidence="2 3">
    <name type="scientific">Chamaesiphon polymorphus CCALA 037</name>
    <dbReference type="NCBI Taxonomy" id="2107692"/>
    <lineage>
        <taxon>Bacteria</taxon>
        <taxon>Bacillati</taxon>
        <taxon>Cyanobacteriota</taxon>
        <taxon>Cyanophyceae</taxon>
        <taxon>Gomontiellales</taxon>
        <taxon>Chamaesiphonaceae</taxon>
        <taxon>Chamaesiphon</taxon>
    </lineage>
</organism>
<dbReference type="RefSeq" id="WP_106302498.1">
    <property type="nucleotide sequence ID" value="NZ_PVWO01000070.1"/>
</dbReference>
<dbReference type="AlphaFoldDB" id="A0A2T1GIM5"/>
<proteinExistence type="predicted"/>
<dbReference type="Proteomes" id="UP000238937">
    <property type="component" value="Unassembled WGS sequence"/>
</dbReference>
<dbReference type="EMBL" id="PVWO01000070">
    <property type="protein sequence ID" value="PSB57598.1"/>
    <property type="molecule type" value="Genomic_DNA"/>
</dbReference>
<feature type="non-terminal residue" evidence="2">
    <location>
        <position position="190"/>
    </location>
</feature>
<feature type="signal peptide" evidence="1">
    <location>
        <begin position="1"/>
        <end position="31"/>
    </location>
</feature>
<keyword evidence="1" id="KW-0732">Signal</keyword>
<accession>A0A2T1GIM5</accession>
<keyword evidence="3" id="KW-1185">Reference proteome</keyword>
<protein>
    <submittedName>
        <fullName evidence="2">Uncharacterized protein</fullName>
    </submittedName>
</protein>
<feature type="chain" id="PRO_5015475227" evidence="1">
    <location>
        <begin position="32"/>
        <end position="190"/>
    </location>
</feature>
<dbReference type="OrthoDB" id="458303at2"/>
<evidence type="ECO:0000313" key="2">
    <source>
        <dbReference type="EMBL" id="PSB57598.1"/>
    </source>
</evidence>
<gene>
    <name evidence="2" type="ORF">C7B77_07920</name>
</gene>
<sequence>MKTISKFQQLAIGCATVTTAAFGTLIPSASAAEQFNNQTIQFNRDTIIEFQFLKSNNAAQSTFGVLNLATGEKTPLINEARAQDRPGRNYAGTSGKAVRKPFAEFTFKSGTPYTLYLESNVRGKGITTVYSVPEKNGGAQLARFDNDATALGTQGVRIGWNDGTSSRGGFNQFLVIAGGGIGCPCKPSPS</sequence>
<evidence type="ECO:0000256" key="1">
    <source>
        <dbReference type="SAM" id="SignalP"/>
    </source>
</evidence>
<name>A0A2T1GIM5_9CYAN</name>
<evidence type="ECO:0000313" key="3">
    <source>
        <dbReference type="Proteomes" id="UP000238937"/>
    </source>
</evidence>
<reference evidence="2 3" key="1">
    <citation type="submission" date="2018-03" db="EMBL/GenBank/DDBJ databases">
        <title>The ancient ancestry and fast evolution of plastids.</title>
        <authorList>
            <person name="Moore K.R."/>
            <person name="Magnabosco C."/>
            <person name="Momper L."/>
            <person name="Gold D.A."/>
            <person name="Bosak T."/>
            <person name="Fournier G.P."/>
        </authorList>
    </citation>
    <scope>NUCLEOTIDE SEQUENCE [LARGE SCALE GENOMIC DNA]</scope>
    <source>
        <strain evidence="2 3">CCALA 037</strain>
    </source>
</reference>